<keyword evidence="7" id="KW-1185">Reference proteome</keyword>
<dbReference type="Pfam" id="PF08668">
    <property type="entry name" value="HDOD"/>
    <property type="match status" value="1"/>
</dbReference>
<feature type="domain" description="Response regulatory" evidence="4">
    <location>
        <begin position="3"/>
        <end position="119"/>
    </location>
</feature>
<dbReference type="RefSeq" id="WP_194701961.1">
    <property type="nucleotide sequence ID" value="NZ_JADKNH010000006.1"/>
</dbReference>
<evidence type="ECO:0000259" key="5">
    <source>
        <dbReference type="PROSITE" id="PS51833"/>
    </source>
</evidence>
<dbReference type="SUPFAM" id="SSF109604">
    <property type="entry name" value="HD-domain/PDEase-like"/>
    <property type="match status" value="1"/>
</dbReference>
<sequence length="386" mass="44916">MRKILFIDDEANILRSLKRLFRNLEYECYYADGINEAIKIYLSLDFIDMLVTDIKMPNFDGIRLLKVFKEASPRTIRVALSGYASVDSITEAVSKNLAKQYFYKPWNNDEIISSIRKMFSLEDEFEQVDLFDKVQNFENVKTLPRLFDRINMLIQKDKSIEEICVIIEEDLAITSNILRLANSAFYQAKTGNLQQAVMYIGLNNLKQIILSYEISQMKEALIKSGESIWKHAARTNNIFYDLYEKYYKKKVPSIVGTAGLIHDIGKIIMLQIFENAYSTEVLQQDISDGQITVLERSLFKIDHAVVGGYFLNWWAFPMELIEVCMYHHRPLDEHIIHKELVAIVTLSTFIEKKEYEILGSSFLGALDILKIDLDYLKPIIEKYENE</sequence>
<dbReference type="Pfam" id="PF00072">
    <property type="entry name" value="Response_reg"/>
    <property type="match status" value="1"/>
</dbReference>
<dbReference type="PROSITE" id="PS51833">
    <property type="entry name" value="HDOD"/>
    <property type="match status" value="1"/>
</dbReference>
<dbReference type="InterPro" id="IPR052340">
    <property type="entry name" value="RNase_Y/CdgJ"/>
</dbReference>
<evidence type="ECO:0000256" key="2">
    <source>
        <dbReference type="ARBA" id="ARBA00024867"/>
    </source>
</evidence>
<dbReference type="PANTHER" id="PTHR33525">
    <property type="match status" value="1"/>
</dbReference>
<dbReference type="EMBL" id="JADKNH010000006">
    <property type="protein sequence ID" value="MBF4693723.1"/>
    <property type="molecule type" value="Genomic_DNA"/>
</dbReference>
<dbReference type="Proteomes" id="UP000614200">
    <property type="component" value="Unassembled WGS sequence"/>
</dbReference>
<evidence type="ECO:0000313" key="7">
    <source>
        <dbReference type="Proteomes" id="UP000614200"/>
    </source>
</evidence>
<feature type="domain" description="HDOD" evidence="5">
    <location>
        <begin position="140"/>
        <end position="330"/>
    </location>
</feature>
<organism evidence="6 7">
    <name type="scientific">Fusibacter ferrireducens</name>
    <dbReference type="NCBI Taxonomy" id="2785058"/>
    <lineage>
        <taxon>Bacteria</taxon>
        <taxon>Bacillati</taxon>
        <taxon>Bacillota</taxon>
        <taxon>Clostridia</taxon>
        <taxon>Eubacteriales</taxon>
        <taxon>Eubacteriales Family XII. Incertae Sedis</taxon>
        <taxon>Fusibacter</taxon>
    </lineage>
</organism>
<protein>
    <recommendedName>
        <fullName evidence="1">Stage 0 sporulation protein A homolog</fullName>
    </recommendedName>
</protein>
<dbReference type="Gene3D" id="1.10.3210.10">
    <property type="entry name" value="Hypothetical protein af1432"/>
    <property type="match status" value="1"/>
</dbReference>
<dbReference type="InterPro" id="IPR013976">
    <property type="entry name" value="HDOD"/>
</dbReference>
<dbReference type="InterPro" id="IPR001789">
    <property type="entry name" value="Sig_transdc_resp-reg_receiver"/>
</dbReference>
<dbReference type="InterPro" id="IPR011006">
    <property type="entry name" value="CheY-like_superfamily"/>
</dbReference>
<dbReference type="Gene3D" id="3.40.50.2300">
    <property type="match status" value="1"/>
</dbReference>
<evidence type="ECO:0000256" key="3">
    <source>
        <dbReference type="PROSITE-ProRule" id="PRU00169"/>
    </source>
</evidence>
<evidence type="ECO:0000256" key="1">
    <source>
        <dbReference type="ARBA" id="ARBA00018672"/>
    </source>
</evidence>
<comment type="function">
    <text evidence="2">May play the central regulatory role in sporulation. It may be an element of the effector pathway responsible for the activation of sporulation genes in response to nutritional stress. Spo0A may act in concert with spo0H (a sigma factor) to control the expression of some genes that are critical to the sporulation process.</text>
</comment>
<feature type="modified residue" description="4-aspartylphosphate" evidence="3">
    <location>
        <position position="53"/>
    </location>
</feature>
<comment type="caution">
    <text evidence="6">The sequence shown here is derived from an EMBL/GenBank/DDBJ whole genome shotgun (WGS) entry which is preliminary data.</text>
</comment>
<reference evidence="6 7" key="1">
    <citation type="submission" date="2020-11" db="EMBL/GenBank/DDBJ databases">
        <title>Fusibacter basophilias sp. nov.</title>
        <authorList>
            <person name="Qiu D."/>
        </authorList>
    </citation>
    <scope>NUCLEOTIDE SEQUENCE [LARGE SCALE GENOMIC DNA]</scope>
    <source>
        <strain evidence="6 7">Q10-2</strain>
    </source>
</reference>
<keyword evidence="3" id="KW-0597">Phosphoprotein</keyword>
<evidence type="ECO:0000313" key="6">
    <source>
        <dbReference type="EMBL" id="MBF4693723.1"/>
    </source>
</evidence>
<dbReference type="SMART" id="SM00448">
    <property type="entry name" value="REC"/>
    <property type="match status" value="1"/>
</dbReference>
<dbReference type="PANTHER" id="PTHR33525:SF3">
    <property type="entry name" value="RIBONUCLEASE Y"/>
    <property type="match status" value="1"/>
</dbReference>
<name>A0ABR9ZU90_9FIRM</name>
<dbReference type="PROSITE" id="PS50110">
    <property type="entry name" value="RESPONSE_REGULATORY"/>
    <property type="match status" value="1"/>
</dbReference>
<proteinExistence type="predicted"/>
<accession>A0ABR9ZU90</accession>
<dbReference type="SUPFAM" id="SSF52172">
    <property type="entry name" value="CheY-like"/>
    <property type="match status" value="1"/>
</dbReference>
<gene>
    <name evidence="6" type="ORF">ISU02_11345</name>
</gene>
<evidence type="ECO:0000259" key="4">
    <source>
        <dbReference type="PROSITE" id="PS50110"/>
    </source>
</evidence>